<gene>
    <name evidence="1" type="ORF">A0H81_11312</name>
</gene>
<comment type="caution">
    <text evidence="1">The sequence shown here is derived from an EMBL/GenBank/DDBJ whole genome shotgun (WGS) entry which is preliminary data.</text>
</comment>
<organism evidence="1 2">
    <name type="scientific">Grifola frondosa</name>
    <name type="common">Maitake</name>
    <name type="synonym">Polyporus frondosus</name>
    <dbReference type="NCBI Taxonomy" id="5627"/>
    <lineage>
        <taxon>Eukaryota</taxon>
        <taxon>Fungi</taxon>
        <taxon>Dikarya</taxon>
        <taxon>Basidiomycota</taxon>
        <taxon>Agaricomycotina</taxon>
        <taxon>Agaricomycetes</taxon>
        <taxon>Polyporales</taxon>
        <taxon>Grifolaceae</taxon>
        <taxon>Grifola</taxon>
    </lineage>
</organism>
<dbReference type="EMBL" id="LUGG01000019">
    <property type="protein sequence ID" value="OBZ68969.1"/>
    <property type="molecule type" value="Genomic_DNA"/>
</dbReference>
<evidence type="ECO:0000313" key="2">
    <source>
        <dbReference type="Proteomes" id="UP000092993"/>
    </source>
</evidence>
<dbReference type="Proteomes" id="UP000092993">
    <property type="component" value="Unassembled WGS sequence"/>
</dbReference>
<sequence length="78" mass="9068">MNYTPQFSGTKVSWTLVDIYLGASPVSAKDVRSTKLRSEHANLIQTYSEHSDLYIVINCVPRCRRRILWRPNSTRTIR</sequence>
<proteinExistence type="predicted"/>
<name>A0A1C7LY78_GRIFR</name>
<dbReference type="AlphaFoldDB" id="A0A1C7LY78"/>
<evidence type="ECO:0000313" key="1">
    <source>
        <dbReference type="EMBL" id="OBZ68969.1"/>
    </source>
</evidence>
<accession>A0A1C7LY78</accession>
<reference evidence="1 2" key="1">
    <citation type="submission" date="2016-03" db="EMBL/GenBank/DDBJ databases">
        <title>Whole genome sequencing of Grifola frondosa 9006-11.</title>
        <authorList>
            <person name="Min B."/>
            <person name="Park H."/>
            <person name="Kim J.-G."/>
            <person name="Cho H."/>
            <person name="Oh Y.-L."/>
            <person name="Kong W.-S."/>
            <person name="Choi I.-G."/>
        </authorList>
    </citation>
    <scope>NUCLEOTIDE SEQUENCE [LARGE SCALE GENOMIC DNA]</scope>
    <source>
        <strain evidence="1 2">9006-11</strain>
    </source>
</reference>
<protein>
    <submittedName>
        <fullName evidence="1">Uncharacterized protein</fullName>
    </submittedName>
</protein>
<keyword evidence="2" id="KW-1185">Reference proteome</keyword>